<dbReference type="Proteomes" id="UP000295830">
    <property type="component" value="Unassembled WGS sequence"/>
</dbReference>
<keyword evidence="2" id="KW-1185">Reference proteome</keyword>
<evidence type="ECO:0000313" key="2">
    <source>
        <dbReference type="Proteomes" id="UP000295830"/>
    </source>
</evidence>
<proteinExistence type="predicted"/>
<dbReference type="EMBL" id="SOAX01000001">
    <property type="protein sequence ID" value="TDT44418.1"/>
    <property type="molecule type" value="Genomic_DNA"/>
</dbReference>
<dbReference type="AlphaFoldDB" id="A0A4V3ER30"/>
<organism evidence="1 2">
    <name type="scientific">Halospina denitrificans</name>
    <dbReference type="NCBI Taxonomy" id="332522"/>
    <lineage>
        <taxon>Bacteria</taxon>
        <taxon>Pseudomonadati</taxon>
        <taxon>Pseudomonadota</taxon>
        <taxon>Gammaproteobacteria</taxon>
        <taxon>Halospina</taxon>
    </lineage>
</organism>
<sequence length="96" mass="10345">MENCICGLSAGEDPTGLPLPSATFGDPSRPVYGLMSEPFRVLDDRLPMLLWHSGAMVVFDSITVAGAAPDSPLRTLRNNGSPASRFIPAYDYSRET</sequence>
<comment type="caution">
    <text evidence="1">The sequence shown here is derived from an EMBL/GenBank/DDBJ whole genome shotgun (WGS) entry which is preliminary data.</text>
</comment>
<accession>A0A4V3ER30</accession>
<gene>
    <name evidence="1" type="ORF">DES49_0520</name>
</gene>
<evidence type="ECO:0000313" key="1">
    <source>
        <dbReference type="EMBL" id="TDT44418.1"/>
    </source>
</evidence>
<protein>
    <submittedName>
        <fullName evidence="1">Uncharacterized protein</fullName>
    </submittedName>
</protein>
<name>A0A4V3ER30_9GAMM</name>
<reference evidence="1 2" key="1">
    <citation type="submission" date="2019-03" db="EMBL/GenBank/DDBJ databases">
        <title>Genomic Encyclopedia of Type Strains, Phase IV (KMG-IV): sequencing the most valuable type-strain genomes for metagenomic binning, comparative biology and taxonomic classification.</title>
        <authorList>
            <person name="Goeker M."/>
        </authorList>
    </citation>
    <scope>NUCLEOTIDE SEQUENCE [LARGE SCALE GENOMIC DNA]</scope>
    <source>
        <strain evidence="1 2">DSM 15505</strain>
    </source>
</reference>